<feature type="compositionally biased region" description="Low complexity" evidence="5">
    <location>
        <begin position="502"/>
        <end position="516"/>
    </location>
</feature>
<keyword evidence="2 4" id="KW-0863">Zinc-finger</keyword>
<dbReference type="InterPro" id="IPR001293">
    <property type="entry name" value="Znf_TRAF"/>
</dbReference>
<dbReference type="GO" id="GO:0008270">
    <property type="term" value="F:zinc ion binding"/>
    <property type="evidence" value="ECO:0007669"/>
    <property type="project" value="UniProtKB-KW"/>
</dbReference>
<evidence type="ECO:0000256" key="5">
    <source>
        <dbReference type="SAM" id="MobiDB-lite"/>
    </source>
</evidence>
<dbReference type="Proteomes" id="UP000515163">
    <property type="component" value="Unplaced"/>
</dbReference>
<feature type="compositionally biased region" description="Basic and acidic residues" evidence="5">
    <location>
        <begin position="702"/>
        <end position="714"/>
    </location>
</feature>
<dbReference type="FunCoup" id="A0A6P8H7R0">
    <property type="interactions" value="1070"/>
</dbReference>
<dbReference type="GO" id="GO:0005739">
    <property type="term" value="C:mitochondrion"/>
    <property type="evidence" value="ECO:0007669"/>
    <property type="project" value="TreeGrafter"/>
</dbReference>
<evidence type="ECO:0000313" key="7">
    <source>
        <dbReference type="Proteomes" id="UP000515163"/>
    </source>
</evidence>
<feature type="region of interest" description="Disordered" evidence="5">
    <location>
        <begin position="350"/>
        <end position="379"/>
    </location>
</feature>
<dbReference type="InParanoid" id="A0A6P8H7R0"/>
<name>A0A6P8H7R0_ACTTE</name>
<dbReference type="InterPro" id="IPR013083">
    <property type="entry name" value="Znf_RING/FYVE/PHD"/>
</dbReference>
<dbReference type="PANTHER" id="PTHR16295">
    <property type="entry name" value="TRAF-TYPE ZINC FINGER PROTEIN-RELATED"/>
    <property type="match status" value="1"/>
</dbReference>
<feature type="compositionally biased region" description="Polar residues" evidence="5">
    <location>
        <begin position="659"/>
        <end position="669"/>
    </location>
</feature>
<sequence length="760" mass="84843">MEEEQETKFCSNCKKNIPANNFMVHEHHCQRNITRCDRCQEPVPKSQLDEHIEEYHAKVKCECGESMEKMRLDEHKEDDCKSRKTTCPYCELECTVGEIDSHKEYCGSRTELCEKCNCRIQYRDLEEHLQSDCTLNSNEPIANNNSTNGPSSLQNGLSRNRPEQMVQNFGFGDFGGIALAGGHEVFQRLFTSGFGTLPVGDRFGQDQFFDNRNMFSTNVVPRDNVIARGPSNNRRQGEARRERNSHFVDNRVRNDDSAAQRNDLEKDELMAALLACEDDGDFTGGESYAGFKEPLPGMNHLEDNHYNYIEDDQGADLDETVLPCEFCGGLVKAQDLIQHQTGCQLVSSGSPSLYPQLRSQPRSLPPLDLDPCSDEDQEHNGAIEPHYETLLPCEFCQELFPSDSLIGHQSICDPDRSRPASAIHTFQGSFFESDQQGLNNSPPQTRIRPPRPSRPVVTSGSPDEQDVNLFHPASDLRPSRRVTSGNEGNTRLFNPAGDDDNSSSNNRNIISSSSNDNSRRLASGNSRSQRNNEVHSRRRGPPSNSVPLTVRNGQASRGPMKTQVNRKTTSQHLSRPSRVASDDKKEECVDVLPKRSSPKVTSSSRYGTKYSGLQESGKNSLNNDNELSVSSVNGRYRNGTRNEPTGDELPWEMRPLQETVATYSATASQRPPRKGTSSGGRPFQHSTETRKQMSRLAPSFDKPLRSMDSQKEGSKTQTRTGKKATPSGRNEQRTGSERGAQGTSGRLHSSTKSKTKKKIV</sequence>
<protein>
    <submittedName>
        <fullName evidence="8">TRAF-type zinc finger domain-containing protein 1-like</fullName>
    </submittedName>
</protein>
<accession>A0A6P8H7R0</accession>
<feature type="compositionally biased region" description="Polar residues" evidence="5">
    <location>
        <begin position="429"/>
        <end position="440"/>
    </location>
</feature>
<evidence type="ECO:0000259" key="6">
    <source>
        <dbReference type="PROSITE" id="PS50145"/>
    </source>
</evidence>
<evidence type="ECO:0000256" key="1">
    <source>
        <dbReference type="ARBA" id="ARBA00022723"/>
    </source>
</evidence>
<feature type="region of interest" description="Disordered" evidence="5">
    <location>
        <begin position="429"/>
        <end position="760"/>
    </location>
</feature>
<gene>
    <name evidence="8" type="primary">LOC116288819</name>
</gene>
<dbReference type="AlphaFoldDB" id="A0A6P8H7R0"/>
<dbReference type="InterPro" id="IPR051986">
    <property type="entry name" value="Innate_Immune_Apopt_Reg"/>
</dbReference>
<dbReference type="GeneID" id="116288819"/>
<feature type="compositionally biased region" description="Polar residues" evidence="5">
    <location>
        <begin position="481"/>
        <end position="492"/>
    </location>
</feature>
<feature type="zinc finger region" description="TRAF-type" evidence="4">
    <location>
        <begin position="24"/>
        <end position="95"/>
    </location>
</feature>
<feature type="compositionally biased region" description="Polar residues" evidence="5">
    <location>
        <begin position="542"/>
        <end position="555"/>
    </location>
</feature>
<dbReference type="OrthoDB" id="193703at2759"/>
<keyword evidence="3 4" id="KW-0862">Zinc</keyword>
<evidence type="ECO:0000256" key="3">
    <source>
        <dbReference type="ARBA" id="ARBA00022833"/>
    </source>
</evidence>
<dbReference type="PANTHER" id="PTHR16295:SF10">
    <property type="entry name" value="EXPRESSED PROTEIN"/>
    <property type="match status" value="1"/>
</dbReference>
<feature type="domain" description="TRAF-type" evidence="6">
    <location>
        <begin position="24"/>
        <end position="95"/>
    </location>
</feature>
<keyword evidence="7" id="KW-1185">Reference proteome</keyword>
<feature type="compositionally biased region" description="Polar residues" evidence="5">
    <location>
        <begin position="350"/>
        <end position="362"/>
    </location>
</feature>
<evidence type="ECO:0000313" key="8">
    <source>
        <dbReference type="RefSeq" id="XP_031551521.1"/>
    </source>
</evidence>
<dbReference type="KEGG" id="aten:116288819"/>
<dbReference type="PROSITE" id="PS50145">
    <property type="entry name" value="ZF_TRAF"/>
    <property type="match status" value="1"/>
</dbReference>
<feature type="compositionally biased region" description="Basic residues" evidence="5">
    <location>
        <begin position="749"/>
        <end position="760"/>
    </location>
</feature>
<proteinExistence type="predicted"/>
<dbReference type="Gene3D" id="3.30.40.10">
    <property type="entry name" value="Zinc/RING finger domain, C3HC4 (zinc finger)"/>
    <property type="match status" value="2"/>
</dbReference>
<feature type="compositionally biased region" description="Polar residues" evidence="5">
    <location>
        <begin position="562"/>
        <end position="574"/>
    </location>
</feature>
<evidence type="ECO:0000256" key="4">
    <source>
        <dbReference type="PROSITE-ProRule" id="PRU00207"/>
    </source>
</evidence>
<evidence type="ECO:0000256" key="2">
    <source>
        <dbReference type="ARBA" id="ARBA00022771"/>
    </source>
</evidence>
<dbReference type="RefSeq" id="XP_031551521.1">
    <property type="nucleotide sequence ID" value="XM_031695661.1"/>
</dbReference>
<organism evidence="7 8">
    <name type="scientific">Actinia tenebrosa</name>
    <name type="common">Australian red waratah sea anemone</name>
    <dbReference type="NCBI Taxonomy" id="6105"/>
    <lineage>
        <taxon>Eukaryota</taxon>
        <taxon>Metazoa</taxon>
        <taxon>Cnidaria</taxon>
        <taxon>Anthozoa</taxon>
        <taxon>Hexacorallia</taxon>
        <taxon>Actiniaria</taxon>
        <taxon>Actiniidae</taxon>
        <taxon>Actinia</taxon>
    </lineage>
</organism>
<reference evidence="8" key="1">
    <citation type="submission" date="2025-08" db="UniProtKB">
        <authorList>
            <consortium name="RefSeq"/>
        </authorList>
    </citation>
    <scope>IDENTIFICATION</scope>
    <source>
        <tissue evidence="8">Tentacle</tissue>
    </source>
</reference>
<keyword evidence="1 4" id="KW-0479">Metal-binding</keyword>
<feature type="compositionally biased region" description="Polar residues" evidence="5">
    <location>
        <begin position="598"/>
        <end position="643"/>
    </location>
</feature>